<accession>A0A212LY00</accession>
<dbReference type="NCBIfam" id="TIGR04387">
    <property type="entry name" value="capsid_maj_N4"/>
    <property type="match status" value="1"/>
</dbReference>
<dbReference type="Pfam" id="PF13252">
    <property type="entry name" value="Phage_capsid_3"/>
    <property type="match status" value="1"/>
</dbReference>
<name>A0A212LY00_9FIRM</name>
<proteinExistence type="predicted"/>
<reference evidence="1" key="1">
    <citation type="submission" date="2016-08" db="EMBL/GenBank/DDBJ databases">
        <authorList>
            <person name="Seilhamer J.J."/>
        </authorList>
    </citation>
    <scope>NUCLEOTIDE SEQUENCE</scope>
    <source>
        <strain evidence="1">86</strain>
    </source>
</reference>
<dbReference type="AlphaFoldDB" id="A0A212LY00"/>
<dbReference type="InterPro" id="IPR025267">
    <property type="entry name" value="ORF017-like"/>
</dbReference>
<organism evidence="1">
    <name type="scientific">uncultured Sporomusa sp</name>
    <dbReference type="NCBI Taxonomy" id="307249"/>
    <lineage>
        <taxon>Bacteria</taxon>
        <taxon>Bacillati</taxon>
        <taxon>Bacillota</taxon>
        <taxon>Negativicutes</taxon>
        <taxon>Selenomonadales</taxon>
        <taxon>Sporomusaceae</taxon>
        <taxon>Sporomusa</taxon>
        <taxon>environmental samples</taxon>
    </lineage>
</organism>
<protein>
    <recommendedName>
        <fullName evidence="2">N4-gp56 family major capsid protein</fullName>
    </recommendedName>
</protein>
<evidence type="ECO:0000313" key="1">
    <source>
        <dbReference type="EMBL" id="SCM82401.1"/>
    </source>
</evidence>
<gene>
    <name evidence="1" type="ORF">KL86SPO_50172</name>
</gene>
<dbReference type="EMBL" id="FMJE01000005">
    <property type="protein sequence ID" value="SCM82401.1"/>
    <property type="molecule type" value="Genomic_DNA"/>
</dbReference>
<evidence type="ECO:0008006" key="2">
    <source>
        <dbReference type="Google" id="ProtNLM"/>
    </source>
</evidence>
<dbReference type="RefSeq" id="WP_288185083.1">
    <property type="nucleotide sequence ID" value="NZ_LT608335.1"/>
</dbReference>
<sequence length="321" mass="35636">MALSKVPAALVPKIWSKALWEAAKTESYFEKFIGETENSIIQRVTDLEKDKGDTVIFGLLMQLAGEGVDGDNILEGNEEAMVFHDMLVTINQKRHGVRLEGLLAEQKSPYNMRTRAKGLLSNWFAQYRDKLFFSKLTANPSPNRILRVGGKAENALTDTDKLTFSLISLAKRKAKLFTPKLRPVMIKGEPHFVSVFHPWQIRDLKDDPMYEKAALNAAKRGNDNPLFTGALLMWDGVIIHEHENVPVTTTGASGANVGHGLFLGAQSAVEAVSKKLYWREKAFDYDNQQGFAGGIIHGVAKSKYNDEDFGVVQIQTGAKAD</sequence>